<dbReference type="EMBL" id="JAGQDD010000030">
    <property type="protein sequence ID" value="MBQ0933489.1"/>
    <property type="molecule type" value="Genomic_DNA"/>
</dbReference>
<reference evidence="2 3" key="1">
    <citation type="submission" date="2021-04" db="EMBL/GenBank/DDBJ databases">
        <title>The genome sequence of Ideonella sp. 3Y2.</title>
        <authorList>
            <person name="Liu Y."/>
        </authorList>
    </citation>
    <scope>NUCLEOTIDE SEQUENCE [LARGE SCALE GENOMIC DNA]</scope>
    <source>
        <strain evidence="2 3">3Y2</strain>
    </source>
</reference>
<sequence length="156" mass="16904">MTAPSSAREALIAEALGEMAALLERLEAVAPALEASRLAVVGAGNSLADQVDAYERRMAVLTENAKAQALKHIARRTEELARESAQAQIRAMEEAARMLFRTEVGPALHRVAIPMQHLANLAHRGAHPWQTWLTHAATAGVASGVTWALAAWWWAR</sequence>
<feature type="transmembrane region" description="Helical" evidence="1">
    <location>
        <begin position="132"/>
        <end position="155"/>
    </location>
</feature>
<gene>
    <name evidence="2" type="ORF">KAK03_23690</name>
</gene>
<evidence type="ECO:0000313" key="3">
    <source>
        <dbReference type="Proteomes" id="UP000676246"/>
    </source>
</evidence>
<dbReference type="Proteomes" id="UP000676246">
    <property type="component" value="Unassembled WGS sequence"/>
</dbReference>
<keyword evidence="1" id="KW-1133">Transmembrane helix</keyword>
<name>A0A940YBH6_9BURK</name>
<accession>A0A940YBH6</accession>
<evidence type="ECO:0000313" key="2">
    <source>
        <dbReference type="EMBL" id="MBQ0933489.1"/>
    </source>
</evidence>
<keyword evidence="3" id="KW-1185">Reference proteome</keyword>
<evidence type="ECO:0000256" key="1">
    <source>
        <dbReference type="SAM" id="Phobius"/>
    </source>
</evidence>
<dbReference type="RefSeq" id="WP_210857154.1">
    <property type="nucleotide sequence ID" value="NZ_JAGQDD010000030.1"/>
</dbReference>
<protein>
    <submittedName>
        <fullName evidence="2">Uncharacterized protein</fullName>
    </submittedName>
</protein>
<proteinExistence type="predicted"/>
<keyword evidence="1" id="KW-0472">Membrane</keyword>
<comment type="caution">
    <text evidence="2">The sequence shown here is derived from an EMBL/GenBank/DDBJ whole genome shotgun (WGS) entry which is preliminary data.</text>
</comment>
<dbReference type="AlphaFoldDB" id="A0A940YBH6"/>
<keyword evidence="1" id="KW-0812">Transmembrane</keyword>
<organism evidence="2 3">
    <name type="scientific">Ideonella alba</name>
    <dbReference type="NCBI Taxonomy" id="2824118"/>
    <lineage>
        <taxon>Bacteria</taxon>
        <taxon>Pseudomonadati</taxon>
        <taxon>Pseudomonadota</taxon>
        <taxon>Betaproteobacteria</taxon>
        <taxon>Burkholderiales</taxon>
        <taxon>Sphaerotilaceae</taxon>
        <taxon>Ideonella</taxon>
    </lineage>
</organism>